<sequence length="215" mass="23449">MRILCLHGRGTNSKIFEMQTAAIRYELGDRHTFDFAEGSIYHDANSDIKDLLAADEKTFAYFSEDDPATALKAIKDLDTFVHVNGPYDGVMAFSQSVGLVGTWMVQRQKLGKPSFRFAVFLSGASPVVDFNSLQDGNVVLLPPEKFAGLIDLPTAHIWGSQDPYADVAKNFSAVCRADLRSATLHTGKHEVPGAGSKESVTAAVNIMRRAIILAQ</sequence>
<keyword evidence="1" id="KW-0378">Hydrolase</keyword>
<accession>A0A8H7JB68</accession>
<evidence type="ECO:0000256" key="1">
    <source>
        <dbReference type="ARBA" id="ARBA00022801"/>
    </source>
</evidence>
<dbReference type="PANTHER" id="PTHR48070">
    <property type="entry name" value="ESTERASE OVCA2"/>
    <property type="match status" value="1"/>
</dbReference>
<dbReference type="GO" id="GO:0019748">
    <property type="term" value="P:secondary metabolic process"/>
    <property type="evidence" value="ECO:0007669"/>
    <property type="project" value="TreeGrafter"/>
</dbReference>
<dbReference type="GO" id="GO:0005634">
    <property type="term" value="C:nucleus"/>
    <property type="evidence" value="ECO:0007669"/>
    <property type="project" value="TreeGrafter"/>
</dbReference>
<dbReference type="OrthoDB" id="2094269at2759"/>
<organism evidence="3 4">
    <name type="scientific">Ascochyta lentis</name>
    <dbReference type="NCBI Taxonomy" id="205686"/>
    <lineage>
        <taxon>Eukaryota</taxon>
        <taxon>Fungi</taxon>
        <taxon>Dikarya</taxon>
        <taxon>Ascomycota</taxon>
        <taxon>Pezizomycotina</taxon>
        <taxon>Dothideomycetes</taxon>
        <taxon>Pleosporomycetidae</taxon>
        <taxon>Pleosporales</taxon>
        <taxon>Pleosporineae</taxon>
        <taxon>Didymellaceae</taxon>
        <taxon>Ascochyta</taxon>
    </lineage>
</organism>
<dbReference type="InterPro" id="IPR050593">
    <property type="entry name" value="LovG"/>
</dbReference>
<dbReference type="Proteomes" id="UP000651452">
    <property type="component" value="Unassembled WGS sequence"/>
</dbReference>
<feature type="domain" description="Serine hydrolase" evidence="2">
    <location>
        <begin position="1"/>
        <end position="194"/>
    </location>
</feature>
<evidence type="ECO:0000259" key="2">
    <source>
        <dbReference type="Pfam" id="PF03959"/>
    </source>
</evidence>
<reference evidence="3" key="1">
    <citation type="submission" date="2018-12" db="EMBL/GenBank/DDBJ databases">
        <authorList>
            <person name="Syme R.A."/>
            <person name="Farfan-Caceres L."/>
            <person name="Lichtenzveig J."/>
        </authorList>
    </citation>
    <scope>NUCLEOTIDE SEQUENCE</scope>
    <source>
        <strain evidence="3">Al4</strain>
    </source>
</reference>
<comment type="caution">
    <text evidence="3">The sequence shown here is derived from an EMBL/GenBank/DDBJ whole genome shotgun (WGS) entry which is preliminary data.</text>
</comment>
<dbReference type="AlphaFoldDB" id="A0A8H7JB68"/>
<dbReference type="InterPro" id="IPR005645">
    <property type="entry name" value="FSH-like_dom"/>
</dbReference>
<dbReference type="SUPFAM" id="SSF53474">
    <property type="entry name" value="alpha/beta-Hydrolases"/>
    <property type="match status" value="1"/>
</dbReference>
<dbReference type="GO" id="GO:0005737">
    <property type="term" value="C:cytoplasm"/>
    <property type="evidence" value="ECO:0007669"/>
    <property type="project" value="TreeGrafter"/>
</dbReference>
<keyword evidence="4" id="KW-1185">Reference proteome</keyword>
<dbReference type="InterPro" id="IPR029058">
    <property type="entry name" value="AB_hydrolase_fold"/>
</dbReference>
<reference evidence="3" key="2">
    <citation type="submission" date="2020-09" db="EMBL/GenBank/DDBJ databases">
        <title>Reference genome assembly for Australian Ascochyta lentis isolate Al4.</title>
        <authorList>
            <person name="Lee R.C."/>
            <person name="Farfan-Caceres L.M."/>
            <person name="Debler J.W."/>
            <person name="Williams A.H."/>
            <person name="Henares B.M."/>
        </authorList>
    </citation>
    <scope>NUCLEOTIDE SEQUENCE</scope>
    <source>
        <strain evidence="3">Al4</strain>
    </source>
</reference>
<dbReference type="GO" id="GO:0016787">
    <property type="term" value="F:hydrolase activity"/>
    <property type="evidence" value="ECO:0007669"/>
    <property type="project" value="UniProtKB-KW"/>
</dbReference>
<name>A0A8H7JB68_9PLEO</name>
<gene>
    <name evidence="3" type="ORF">EKO04_001171</name>
</gene>
<protein>
    <recommendedName>
        <fullName evidence="2">Serine hydrolase domain-containing protein</fullName>
    </recommendedName>
</protein>
<proteinExistence type="predicted"/>
<dbReference type="PANTHER" id="PTHR48070:SF6">
    <property type="entry name" value="ESTERASE OVCA2"/>
    <property type="match status" value="1"/>
</dbReference>
<dbReference type="Pfam" id="PF03959">
    <property type="entry name" value="FSH1"/>
    <property type="match status" value="1"/>
</dbReference>
<dbReference type="EMBL" id="RZGK01000002">
    <property type="protein sequence ID" value="KAF9701269.1"/>
    <property type="molecule type" value="Genomic_DNA"/>
</dbReference>
<evidence type="ECO:0000313" key="3">
    <source>
        <dbReference type="EMBL" id="KAF9701269.1"/>
    </source>
</evidence>
<dbReference type="Gene3D" id="3.40.50.1820">
    <property type="entry name" value="alpha/beta hydrolase"/>
    <property type="match status" value="1"/>
</dbReference>
<evidence type="ECO:0000313" key="4">
    <source>
        <dbReference type="Proteomes" id="UP000651452"/>
    </source>
</evidence>